<evidence type="ECO:0000313" key="3">
    <source>
        <dbReference type="EMBL" id="RAO78045.1"/>
    </source>
</evidence>
<sequence length="454" mass="49219">MRLDVRWVALTLCLPFAVARAATDNDYAYAFPLDTKEAAEAYRVVLSPEVCASVNPSAGLHDLVVVNALNRPVPFGELPPSPPPRHDFSLDARLLPVPVNAATHEGVQIERNTSGGIVISQPPNNPSPQHPRQWLVDAGRAVTLDHLELDASTLKQDFQAHLAVDASNDLRQWMPLSGDIGVTRVHGESDQVEQLSLPLSGSMAGRYYRIRLIDGDVDWSDDHVPSVQLAGSYTDAIADRLSQLQWLQATHTGSNGNDYDYTLPASLPLEAVKVQLPAANTAARVHLQGSQGEGASAWFDIATLDLVRTAGKDGDAQSPFAARNLQHLRLHSETPLAAAPVLSVGWLPPQYFFMAEGGGPYRLLAGSYASRRGEYPVTEAWNRLRARYGEEWAPPVATIGSRVDEVGAEALKAPKVPYDWTRPLLWGVLVVGALAVAGMALSLLRQARREDTGP</sequence>
<dbReference type="RefSeq" id="WP_111982508.1">
    <property type="nucleotide sequence ID" value="NZ_NFZS01000001.1"/>
</dbReference>
<proteinExistence type="predicted"/>
<dbReference type="OrthoDB" id="5405606at2"/>
<organism evidence="3 4">
    <name type="scientific">Dyella jiangningensis</name>
    <dbReference type="NCBI Taxonomy" id="1379159"/>
    <lineage>
        <taxon>Bacteria</taxon>
        <taxon>Pseudomonadati</taxon>
        <taxon>Pseudomonadota</taxon>
        <taxon>Gammaproteobacteria</taxon>
        <taxon>Lysobacterales</taxon>
        <taxon>Rhodanobacteraceae</taxon>
        <taxon>Dyella</taxon>
    </lineage>
</organism>
<feature type="transmembrane region" description="Helical" evidence="1">
    <location>
        <begin position="424"/>
        <end position="444"/>
    </location>
</feature>
<keyword evidence="4" id="KW-1185">Reference proteome</keyword>
<protein>
    <recommendedName>
        <fullName evidence="5">DUF3999 domain-containing protein</fullName>
    </recommendedName>
</protein>
<evidence type="ECO:0000256" key="2">
    <source>
        <dbReference type="SAM" id="SignalP"/>
    </source>
</evidence>
<evidence type="ECO:0000256" key="1">
    <source>
        <dbReference type="SAM" id="Phobius"/>
    </source>
</evidence>
<keyword evidence="2" id="KW-0732">Signal</keyword>
<dbReference type="InterPro" id="IPR025060">
    <property type="entry name" value="DUF3999"/>
</dbReference>
<dbReference type="AlphaFoldDB" id="A0A328PD56"/>
<evidence type="ECO:0008006" key="5">
    <source>
        <dbReference type="Google" id="ProtNLM"/>
    </source>
</evidence>
<accession>A0A328PD56</accession>
<feature type="chain" id="PRO_5016368772" description="DUF3999 domain-containing protein" evidence="2">
    <location>
        <begin position="22"/>
        <end position="454"/>
    </location>
</feature>
<comment type="caution">
    <text evidence="3">The sequence shown here is derived from an EMBL/GenBank/DDBJ whole genome shotgun (WGS) entry which is preliminary data.</text>
</comment>
<keyword evidence="1" id="KW-0812">Transmembrane</keyword>
<name>A0A328PD56_9GAMM</name>
<keyword evidence="1" id="KW-1133">Transmembrane helix</keyword>
<evidence type="ECO:0000313" key="4">
    <source>
        <dbReference type="Proteomes" id="UP000248926"/>
    </source>
</evidence>
<keyword evidence="1" id="KW-0472">Membrane</keyword>
<reference evidence="3 4" key="1">
    <citation type="journal article" date="2018" name="Genet. Mol. Biol.">
        <title>The genome sequence of Dyella jiangningensis FCAV SCS01 from a lignocellulose-decomposing microbial consortium metagenome reveals potential for biotechnological applications.</title>
        <authorList>
            <person name="Desiderato J.G."/>
            <person name="Alvarenga D.O."/>
            <person name="Constancio M.T.L."/>
            <person name="Alves L.M.C."/>
            <person name="Varani A.M."/>
        </authorList>
    </citation>
    <scope>NUCLEOTIDE SEQUENCE [LARGE SCALE GENOMIC DNA]</scope>
    <source>
        <strain evidence="3 4">FCAV SCS01</strain>
    </source>
</reference>
<feature type="signal peptide" evidence="2">
    <location>
        <begin position="1"/>
        <end position="21"/>
    </location>
</feature>
<gene>
    <name evidence="3" type="ORF">CA260_09515</name>
</gene>
<dbReference type="Pfam" id="PF13163">
    <property type="entry name" value="DUF3999"/>
    <property type="match status" value="1"/>
</dbReference>
<dbReference type="EMBL" id="NFZS01000001">
    <property type="protein sequence ID" value="RAO78045.1"/>
    <property type="molecule type" value="Genomic_DNA"/>
</dbReference>
<dbReference type="Proteomes" id="UP000248926">
    <property type="component" value="Unassembled WGS sequence"/>
</dbReference>